<dbReference type="PROSITE" id="PS50113">
    <property type="entry name" value="PAC"/>
    <property type="match status" value="2"/>
</dbReference>
<keyword evidence="3" id="KW-0472">Membrane</keyword>
<evidence type="ECO:0000313" key="9">
    <source>
        <dbReference type="EMBL" id="KRG22245.1"/>
    </source>
</evidence>
<dbReference type="InterPro" id="IPR013655">
    <property type="entry name" value="PAS_fold_3"/>
</dbReference>
<proteinExistence type="predicted"/>
<dbReference type="STRING" id="295108.HT99x_00664"/>
<dbReference type="InterPro" id="IPR001610">
    <property type="entry name" value="PAC"/>
</dbReference>
<evidence type="ECO:0000256" key="1">
    <source>
        <dbReference type="ARBA" id="ARBA00012282"/>
    </source>
</evidence>
<dbReference type="CDD" id="cd01948">
    <property type="entry name" value="EAL"/>
    <property type="match status" value="1"/>
</dbReference>
<dbReference type="PROSITE" id="PS50887">
    <property type="entry name" value="GGDEF"/>
    <property type="match status" value="1"/>
</dbReference>
<dbReference type="PROSITE" id="PS50112">
    <property type="entry name" value="PAS"/>
    <property type="match status" value="2"/>
</dbReference>
<keyword evidence="11" id="KW-1185">Reference proteome</keyword>
<feature type="transmembrane region" description="Helical" evidence="3">
    <location>
        <begin position="12"/>
        <end position="34"/>
    </location>
</feature>
<dbReference type="InterPro" id="IPR003660">
    <property type="entry name" value="HAMP_dom"/>
</dbReference>
<dbReference type="Gene3D" id="3.20.20.450">
    <property type="entry name" value="EAL domain"/>
    <property type="match status" value="1"/>
</dbReference>
<dbReference type="PATRIC" id="fig|1590043.3.peg.665"/>
<dbReference type="GO" id="GO:0007165">
    <property type="term" value="P:signal transduction"/>
    <property type="evidence" value="ECO:0007669"/>
    <property type="project" value="InterPro"/>
</dbReference>
<reference evidence="10" key="2">
    <citation type="journal article" date="2016" name="Genome Announc.">
        <title>Draft Genome Sequences of Two Novel Amoeba-Resistant Intranuclear Bacteria, 'Candidatus Berkiella cookevillensis' and 'Candidatus Berkiella aquae'.</title>
        <authorList>
            <person name="Mehari Y.T."/>
            <person name="Arivett B.A."/>
            <person name="Farone A.L."/>
            <person name="Gunderson J.H."/>
            <person name="Farone M.B."/>
        </authorList>
    </citation>
    <scope>NUCLEOTIDE SEQUENCE</scope>
    <source>
        <strain evidence="10">HT99</strain>
    </source>
</reference>
<dbReference type="SMART" id="SM00086">
    <property type="entry name" value="PAC"/>
    <property type="match status" value="2"/>
</dbReference>
<feature type="domain" description="GGDEF" evidence="8">
    <location>
        <begin position="522"/>
        <end position="656"/>
    </location>
</feature>
<dbReference type="CDD" id="cd06225">
    <property type="entry name" value="HAMP"/>
    <property type="match status" value="1"/>
</dbReference>
<dbReference type="Gene3D" id="3.30.70.270">
    <property type="match status" value="1"/>
</dbReference>
<dbReference type="GO" id="GO:0016020">
    <property type="term" value="C:membrane"/>
    <property type="evidence" value="ECO:0007669"/>
    <property type="project" value="InterPro"/>
</dbReference>
<dbReference type="Proteomes" id="UP000051497">
    <property type="component" value="Unassembled WGS sequence"/>
</dbReference>
<keyword evidence="2" id="KW-0973">c-di-GMP</keyword>
<dbReference type="InterPro" id="IPR052155">
    <property type="entry name" value="Biofilm_reg_signaling"/>
</dbReference>
<dbReference type="FunFam" id="3.20.20.450:FF:000001">
    <property type="entry name" value="Cyclic di-GMP phosphodiesterase yahA"/>
    <property type="match status" value="1"/>
</dbReference>
<dbReference type="Gene3D" id="6.10.340.10">
    <property type="match status" value="1"/>
</dbReference>
<dbReference type="SMART" id="SM00304">
    <property type="entry name" value="HAMP"/>
    <property type="match status" value="1"/>
</dbReference>
<feature type="transmembrane region" description="Helical" evidence="3">
    <location>
        <begin position="156"/>
        <end position="179"/>
    </location>
</feature>
<gene>
    <name evidence="9" type="primary">gmr_1</name>
    <name evidence="9" type="ORF">HT99x_00664</name>
    <name evidence="10" type="ORF">HT99x_014025</name>
</gene>
<dbReference type="InterPro" id="IPR000160">
    <property type="entry name" value="GGDEF_dom"/>
</dbReference>
<dbReference type="PANTHER" id="PTHR44757:SF2">
    <property type="entry name" value="BIOFILM ARCHITECTURE MAINTENANCE PROTEIN MBAA"/>
    <property type="match status" value="1"/>
</dbReference>
<dbReference type="SUPFAM" id="SSF55785">
    <property type="entry name" value="PYP-like sensor domain (PAS domain)"/>
    <property type="match status" value="2"/>
</dbReference>
<feature type="domain" description="EAL" evidence="6">
    <location>
        <begin position="665"/>
        <end position="919"/>
    </location>
</feature>
<dbReference type="PROSITE" id="PS50885">
    <property type="entry name" value="HAMP"/>
    <property type="match status" value="1"/>
</dbReference>
<evidence type="ECO:0000313" key="10">
    <source>
        <dbReference type="EMBL" id="MCS5712554.1"/>
    </source>
</evidence>
<protein>
    <recommendedName>
        <fullName evidence="1">cyclic-guanylate-specific phosphodiesterase</fullName>
        <ecNumber evidence="1">3.1.4.52</ecNumber>
    </recommendedName>
</protein>
<dbReference type="Gene3D" id="3.30.450.20">
    <property type="entry name" value="PAS domain"/>
    <property type="match status" value="2"/>
</dbReference>
<evidence type="ECO:0000259" key="5">
    <source>
        <dbReference type="PROSITE" id="PS50113"/>
    </source>
</evidence>
<feature type="domain" description="PAS" evidence="4">
    <location>
        <begin position="365"/>
        <end position="418"/>
    </location>
</feature>
<keyword evidence="3" id="KW-0812">Transmembrane</keyword>
<evidence type="ECO:0000259" key="6">
    <source>
        <dbReference type="PROSITE" id="PS50883"/>
    </source>
</evidence>
<evidence type="ECO:0000256" key="2">
    <source>
        <dbReference type="ARBA" id="ARBA00022636"/>
    </source>
</evidence>
<feature type="domain" description="PAC" evidence="5">
    <location>
        <begin position="315"/>
        <end position="368"/>
    </location>
</feature>
<dbReference type="PANTHER" id="PTHR44757">
    <property type="entry name" value="DIGUANYLATE CYCLASE DGCP"/>
    <property type="match status" value="1"/>
</dbReference>
<evidence type="ECO:0000259" key="4">
    <source>
        <dbReference type="PROSITE" id="PS50112"/>
    </source>
</evidence>
<dbReference type="InterPro" id="IPR000700">
    <property type="entry name" value="PAS-assoc_C"/>
</dbReference>
<dbReference type="Pfam" id="PF00990">
    <property type="entry name" value="GGDEF"/>
    <property type="match status" value="1"/>
</dbReference>
<dbReference type="SMART" id="SM00091">
    <property type="entry name" value="PAS"/>
    <property type="match status" value="2"/>
</dbReference>
<accession>A0A0Q9YN81</accession>
<keyword evidence="3" id="KW-1133">Transmembrane helix</keyword>
<sequence>MGRLRLSFSQKVQLYACTVGLISLIFAGIAFVVLEAKHSHVELENALQFKVDLINHSIGQALATNQIEKTKEILEYFKKNPEIVSAGIYSVNGVPIAVYNPKALPQAELSLSTNNQSILFGKDDVKIVGDITYNNQIVGKVVLLHSLDQIKYHINYLIMMITIVLILSLLGAVLVTFFLQDVLTKSLNNLSKTVKEITKTKDYSLRAEVLTQDDLGDLTQGINSMLDEVEGRDKALTKSEERLNLALWASNEVMFDLDFENNNWYIDESFTNLTGYRRDQMPKDREQYFKLVHPEDIHQIKSELRSHLADEKPFFVTEHRLRHKSGNWRWMLARGKVVERNKHGHALRMVGTLLDITAKRETQKRLELFNKVFESTTEGVIVTDPEFRIIEINPSFTHITGYLRQDIIGQSINILHSDKQNEDFYRRMHLSLDTQRKWQGELWEKRKNGEIYPQRLTINAMLDDKEQLIHYVAVFSDITQFKQTEDELQYLTHHDALTSLPNRTLLMIQLETEIQSAKANHQRLALIMLGIDKFKVLNDSYGHEVGDTILQLVATRLLRCVKRKELVSRVTGDEFVLIIDNVEDYEQLKQTTQEILLTITAHYFNIEYHDILLGASVGVSIYPDDAQDSQTLFTNADTALYHAKLAERNSFQLYMPGMNNQVLIKQRMAFLLRSALANNEFFVEYQPKIDARTGLTCGAEALLRWQNAELGLVPPGVFIPLAEELGVIVPVGRWALKTACQQARKWHDMGYSHLKVSVNLSAYQFRTGDLVKETARILQETQLPTHALDLELTEGVLIDNVDRCVLRLKVLKSMGVNISIDDFGTGYSSLSYLRRFPIDALKIDQSFITHVCQNQEDASIVDAIVAMAKGLNIRTIAEGVETKEQVDYLIAKQVDELQGYYYSKPLLAEQFIERLHDESANISIIGHSTK</sequence>
<dbReference type="Pfam" id="PF00672">
    <property type="entry name" value="HAMP"/>
    <property type="match status" value="1"/>
</dbReference>
<dbReference type="RefSeq" id="WP_075065304.1">
    <property type="nucleotide sequence ID" value="NZ_LKAJ02000001.1"/>
</dbReference>
<feature type="domain" description="HAMP" evidence="7">
    <location>
        <begin position="181"/>
        <end position="234"/>
    </location>
</feature>
<organism evidence="9">
    <name type="scientific">Candidatus Berkiella aquae</name>
    <dbReference type="NCBI Taxonomy" id="295108"/>
    <lineage>
        <taxon>Bacteria</taxon>
        <taxon>Pseudomonadati</taxon>
        <taxon>Pseudomonadota</taxon>
        <taxon>Gammaproteobacteria</taxon>
        <taxon>Candidatus Berkiellales</taxon>
        <taxon>Candidatus Berkiellaceae</taxon>
        <taxon>Candidatus Berkiella</taxon>
    </lineage>
</organism>
<dbReference type="EMBL" id="LKAJ01000002">
    <property type="protein sequence ID" value="KRG22245.1"/>
    <property type="molecule type" value="Genomic_DNA"/>
</dbReference>
<comment type="caution">
    <text evidence="9">The sequence shown here is derived from an EMBL/GenBank/DDBJ whole genome shotgun (WGS) entry which is preliminary data.</text>
</comment>
<name>A0A0Q9YN81_9GAMM</name>
<dbReference type="InterPro" id="IPR043128">
    <property type="entry name" value="Rev_trsase/Diguanyl_cyclase"/>
</dbReference>
<dbReference type="Pfam" id="PF13426">
    <property type="entry name" value="PAS_9"/>
    <property type="match status" value="1"/>
</dbReference>
<evidence type="ECO:0000313" key="11">
    <source>
        <dbReference type="Proteomes" id="UP000051497"/>
    </source>
</evidence>
<feature type="domain" description="PAS" evidence="4">
    <location>
        <begin position="239"/>
        <end position="311"/>
    </location>
</feature>
<evidence type="ECO:0000256" key="3">
    <source>
        <dbReference type="SAM" id="Phobius"/>
    </source>
</evidence>
<dbReference type="PROSITE" id="PS50883">
    <property type="entry name" value="EAL"/>
    <property type="match status" value="1"/>
</dbReference>
<dbReference type="SUPFAM" id="SSF141868">
    <property type="entry name" value="EAL domain-like"/>
    <property type="match status" value="1"/>
</dbReference>
<dbReference type="Pfam" id="PF00563">
    <property type="entry name" value="EAL"/>
    <property type="match status" value="1"/>
</dbReference>
<evidence type="ECO:0000259" key="8">
    <source>
        <dbReference type="PROSITE" id="PS50887"/>
    </source>
</evidence>
<dbReference type="AlphaFoldDB" id="A0A0Q9YN81"/>
<dbReference type="CDD" id="cd01949">
    <property type="entry name" value="GGDEF"/>
    <property type="match status" value="1"/>
</dbReference>
<dbReference type="EC" id="3.1.4.52" evidence="1"/>
<dbReference type="Pfam" id="PF08447">
    <property type="entry name" value="PAS_3"/>
    <property type="match status" value="1"/>
</dbReference>
<dbReference type="InterPro" id="IPR029787">
    <property type="entry name" value="Nucleotide_cyclase"/>
</dbReference>
<dbReference type="NCBIfam" id="TIGR00229">
    <property type="entry name" value="sensory_box"/>
    <property type="match status" value="2"/>
</dbReference>
<dbReference type="CDD" id="cd00130">
    <property type="entry name" value="PAS"/>
    <property type="match status" value="2"/>
</dbReference>
<dbReference type="NCBIfam" id="TIGR00254">
    <property type="entry name" value="GGDEF"/>
    <property type="match status" value="1"/>
</dbReference>
<dbReference type="InterPro" id="IPR000014">
    <property type="entry name" value="PAS"/>
</dbReference>
<dbReference type="SMART" id="SM00267">
    <property type="entry name" value="GGDEF"/>
    <property type="match status" value="1"/>
</dbReference>
<evidence type="ECO:0000259" key="7">
    <source>
        <dbReference type="PROSITE" id="PS50885"/>
    </source>
</evidence>
<dbReference type="SUPFAM" id="SSF55073">
    <property type="entry name" value="Nucleotide cyclase"/>
    <property type="match status" value="1"/>
</dbReference>
<dbReference type="InterPro" id="IPR035965">
    <property type="entry name" value="PAS-like_dom_sf"/>
</dbReference>
<feature type="domain" description="PAC" evidence="5">
    <location>
        <begin position="436"/>
        <end position="490"/>
    </location>
</feature>
<dbReference type="OrthoDB" id="8553030at2"/>
<dbReference type="EMBL" id="LKAJ02000001">
    <property type="protein sequence ID" value="MCS5712554.1"/>
    <property type="molecule type" value="Genomic_DNA"/>
</dbReference>
<dbReference type="InterPro" id="IPR035919">
    <property type="entry name" value="EAL_sf"/>
</dbReference>
<dbReference type="SMART" id="SM00052">
    <property type="entry name" value="EAL"/>
    <property type="match status" value="1"/>
</dbReference>
<keyword evidence="9" id="KW-0378">Hydrolase</keyword>
<dbReference type="GO" id="GO:0071111">
    <property type="term" value="F:cyclic-guanylate-specific phosphodiesterase activity"/>
    <property type="evidence" value="ECO:0007669"/>
    <property type="project" value="UniProtKB-EC"/>
</dbReference>
<dbReference type="InterPro" id="IPR001633">
    <property type="entry name" value="EAL_dom"/>
</dbReference>
<reference evidence="9" key="1">
    <citation type="submission" date="2015-09" db="EMBL/GenBank/DDBJ databases">
        <title>Draft Genome Sequences of Two Novel Amoeba-resistant Intranuclear Bacteria, Candidatus Berkiella cookevillensis and Candidatus Berkiella aquae.</title>
        <authorList>
            <person name="Mehari Y.T."/>
            <person name="Arivett B.A."/>
            <person name="Farone A.L."/>
            <person name="Gunderson J.H."/>
            <person name="Farone M.B."/>
        </authorList>
    </citation>
    <scope>NUCLEOTIDE SEQUENCE [LARGE SCALE GENOMIC DNA]</scope>
    <source>
        <strain evidence="9">HT99</strain>
    </source>
</reference>
<reference evidence="10" key="3">
    <citation type="submission" date="2021-06" db="EMBL/GenBank/DDBJ databases">
        <title>Genomic Description and Analysis of Intracellular Bacteria, Candidatus Berkiella cookevillensis and Candidatus Berkiella aquae.</title>
        <authorList>
            <person name="Kidane D.T."/>
            <person name="Mehari Y.T."/>
            <person name="Rice F.C."/>
            <person name="Arivett B.A."/>
            <person name="Farone A.L."/>
            <person name="Berk S.G."/>
            <person name="Farone M.B."/>
        </authorList>
    </citation>
    <scope>NUCLEOTIDE SEQUENCE</scope>
    <source>
        <strain evidence="10">HT99</strain>
    </source>
</reference>